<dbReference type="AlphaFoldDB" id="A0A2A2LVT9"/>
<feature type="compositionally biased region" description="Pro residues" evidence="6">
    <location>
        <begin position="337"/>
        <end position="348"/>
    </location>
</feature>
<dbReference type="EMBL" id="LIAE01006382">
    <property type="protein sequence ID" value="PAV90319.1"/>
    <property type="molecule type" value="Genomic_DNA"/>
</dbReference>
<evidence type="ECO:0000256" key="6">
    <source>
        <dbReference type="SAM" id="MobiDB-lite"/>
    </source>
</evidence>
<sequence>MGDSSRRRRVAARLAENGGALSPASRLRIAADLHRHSTSDDDSGCVLEEYAWIPSGVKPDMVHSYFACLSEDKIPYVNSDSDPRYCEGLSREEEEELRTFDKGRKKECLGRGLVQRVPYEDRQYKCRKCNRLLDEGEVCVAAARTNSLYHPSCFKCHQCEALLVDLVYFAHGTKLFCGRHHAEQLKPRCAKCDELIFGEECTEAEGRTWHLHHFQCNECQDVLGGKKYMQRDGRPVCLQCFHNTKSAETCVTCRTAISMDEPCIMQGRKYWHADANCFRCCVCCKNLLGRKYSLVDDSLYCGYNACAGDDDEPHGYMKSPQLPAPMQKRRPKRLSRPLPPQRAPPQPPSENIYETVLPTACASGLSDLLQVSDKSCCSSAPQSPHSSNYYSRTPNRRQQSNVDPLNYSTSSSDSEDDMFYINQLMQAATINKIRSQQLASSNEVKLAKKKKSSRCIVS</sequence>
<protein>
    <recommendedName>
        <fullName evidence="11">LIM zinc-binding domain-containing protein</fullName>
    </recommendedName>
</protein>
<evidence type="ECO:0000256" key="1">
    <source>
        <dbReference type="ARBA" id="ARBA00022723"/>
    </source>
</evidence>
<keyword evidence="4 5" id="KW-0440">LIM domain</keyword>
<dbReference type="Gene3D" id="2.10.110.10">
    <property type="entry name" value="Cysteine Rich Protein"/>
    <property type="match status" value="3"/>
</dbReference>
<evidence type="ECO:0008006" key="11">
    <source>
        <dbReference type="Google" id="ProtNLM"/>
    </source>
</evidence>
<dbReference type="FunFam" id="2.10.110.10:FF:000005">
    <property type="entry name" value="Testin isoform 1"/>
    <property type="match status" value="1"/>
</dbReference>
<feature type="domain" description="LIM zinc-binding" evidence="7">
    <location>
        <begin position="124"/>
        <end position="186"/>
    </location>
</feature>
<organism evidence="9 10">
    <name type="scientific">Diploscapter pachys</name>
    <dbReference type="NCBI Taxonomy" id="2018661"/>
    <lineage>
        <taxon>Eukaryota</taxon>
        <taxon>Metazoa</taxon>
        <taxon>Ecdysozoa</taxon>
        <taxon>Nematoda</taxon>
        <taxon>Chromadorea</taxon>
        <taxon>Rhabditida</taxon>
        <taxon>Rhabditina</taxon>
        <taxon>Rhabditomorpha</taxon>
        <taxon>Rhabditoidea</taxon>
        <taxon>Rhabditidae</taxon>
        <taxon>Diploscapter</taxon>
    </lineage>
</organism>
<dbReference type="SUPFAM" id="SSF57716">
    <property type="entry name" value="Glucocorticoid receptor-like (DNA-binding domain)"/>
    <property type="match status" value="2"/>
</dbReference>
<evidence type="ECO:0000313" key="10">
    <source>
        <dbReference type="Proteomes" id="UP000218231"/>
    </source>
</evidence>
<dbReference type="OrthoDB" id="10069167at2759"/>
<dbReference type="InterPro" id="IPR001781">
    <property type="entry name" value="Znf_LIM"/>
</dbReference>
<feature type="domain" description="LIM zinc-binding" evidence="7">
    <location>
        <begin position="248"/>
        <end position="313"/>
    </location>
</feature>
<dbReference type="CDD" id="cd09341">
    <property type="entry name" value="LIM2_Testin_like"/>
    <property type="match status" value="1"/>
</dbReference>
<feature type="domain" description="LIM zinc-binding" evidence="7">
    <location>
        <begin position="187"/>
        <end position="247"/>
    </location>
</feature>
<dbReference type="PROSITE" id="PS00478">
    <property type="entry name" value="LIM_DOMAIN_1"/>
    <property type="match status" value="1"/>
</dbReference>
<dbReference type="PROSITE" id="PS50023">
    <property type="entry name" value="LIM_DOMAIN_2"/>
    <property type="match status" value="3"/>
</dbReference>
<dbReference type="InterPro" id="IPR010442">
    <property type="entry name" value="PET_domain"/>
</dbReference>
<evidence type="ECO:0000259" key="8">
    <source>
        <dbReference type="PROSITE" id="PS51303"/>
    </source>
</evidence>
<evidence type="ECO:0000259" key="7">
    <source>
        <dbReference type="PROSITE" id="PS50023"/>
    </source>
</evidence>
<dbReference type="SMART" id="SM00132">
    <property type="entry name" value="LIM"/>
    <property type="match status" value="3"/>
</dbReference>
<dbReference type="Pfam" id="PF00412">
    <property type="entry name" value="LIM"/>
    <property type="match status" value="2"/>
</dbReference>
<keyword evidence="1 5" id="KW-0479">Metal-binding</keyword>
<dbReference type="PANTHER" id="PTHR24211:SF20">
    <property type="entry name" value="PROTEIN ESPINAS-RELATED"/>
    <property type="match status" value="1"/>
</dbReference>
<keyword evidence="2" id="KW-0677">Repeat</keyword>
<dbReference type="PANTHER" id="PTHR24211">
    <property type="entry name" value="LIM DOMAIN-CONTAINING PROTEIN"/>
    <property type="match status" value="1"/>
</dbReference>
<reference evidence="9 10" key="1">
    <citation type="journal article" date="2017" name="Curr. Biol.">
        <title>Genome architecture and evolution of a unichromosomal asexual nematode.</title>
        <authorList>
            <person name="Fradin H."/>
            <person name="Zegar C."/>
            <person name="Gutwein M."/>
            <person name="Lucas J."/>
            <person name="Kovtun M."/>
            <person name="Corcoran D."/>
            <person name="Baugh L.R."/>
            <person name="Kiontke K."/>
            <person name="Gunsalus K."/>
            <person name="Fitch D.H."/>
            <person name="Piano F."/>
        </authorList>
    </citation>
    <scope>NUCLEOTIDE SEQUENCE [LARGE SCALE GENOMIC DNA]</scope>
    <source>
        <strain evidence="9">PF1309</strain>
    </source>
</reference>
<feature type="region of interest" description="Disordered" evidence="6">
    <location>
        <begin position="316"/>
        <end position="351"/>
    </location>
</feature>
<evidence type="ECO:0000256" key="2">
    <source>
        <dbReference type="ARBA" id="ARBA00022737"/>
    </source>
</evidence>
<dbReference type="STRING" id="2018661.A0A2A2LVT9"/>
<feature type="region of interest" description="Disordered" evidence="6">
    <location>
        <begin position="379"/>
        <end position="414"/>
    </location>
</feature>
<evidence type="ECO:0000256" key="4">
    <source>
        <dbReference type="ARBA" id="ARBA00023038"/>
    </source>
</evidence>
<evidence type="ECO:0000256" key="3">
    <source>
        <dbReference type="ARBA" id="ARBA00022833"/>
    </source>
</evidence>
<dbReference type="InterPro" id="IPR047120">
    <property type="entry name" value="Pk/Esn/Tes"/>
</dbReference>
<evidence type="ECO:0000256" key="5">
    <source>
        <dbReference type="PROSITE-ProRule" id="PRU00125"/>
    </source>
</evidence>
<dbReference type="Pfam" id="PF06297">
    <property type="entry name" value="PET"/>
    <property type="match status" value="1"/>
</dbReference>
<accession>A0A2A2LVT9</accession>
<dbReference type="Proteomes" id="UP000218231">
    <property type="component" value="Unassembled WGS sequence"/>
</dbReference>
<proteinExistence type="predicted"/>
<evidence type="ECO:0000313" key="9">
    <source>
        <dbReference type="EMBL" id="PAV90319.1"/>
    </source>
</evidence>
<dbReference type="GO" id="GO:0008270">
    <property type="term" value="F:zinc ion binding"/>
    <property type="evidence" value="ECO:0007669"/>
    <property type="project" value="InterPro"/>
</dbReference>
<keyword evidence="3 5" id="KW-0862">Zinc</keyword>
<feature type="domain" description="PET" evidence="8">
    <location>
        <begin position="31"/>
        <end position="122"/>
    </location>
</feature>
<dbReference type="PROSITE" id="PS51303">
    <property type="entry name" value="PET"/>
    <property type="match status" value="1"/>
</dbReference>
<gene>
    <name evidence="9" type="ORF">WR25_25147</name>
</gene>
<keyword evidence="10" id="KW-1185">Reference proteome</keyword>
<feature type="compositionally biased region" description="Polar residues" evidence="6">
    <location>
        <begin position="379"/>
        <end position="412"/>
    </location>
</feature>
<comment type="caution">
    <text evidence="9">The sequence shown here is derived from an EMBL/GenBank/DDBJ whole genome shotgun (WGS) entry which is preliminary data.</text>
</comment>
<name>A0A2A2LVT9_9BILA</name>